<comment type="caution">
    <text evidence="1">The sequence shown here is derived from an EMBL/GenBank/DDBJ whole genome shotgun (WGS) entry which is preliminary data.</text>
</comment>
<name>A0A7Y2P1C9_9BURK</name>
<gene>
    <name evidence="1" type="ORF">HGB41_15680</name>
</gene>
<protein>
    <submittedName>
        <fullName evidence="1">Uncharacterized protein</fullName>
    </submittedName>
</protein>
<evidence type="ECO:0000313" key="2">
    <source>
        <dbReference type="Proteomes" id="UP000533905"/>
    </source>
</evidence>
<proteinExistence type="predicted"/>
<reference evidence="1 2" key="1">
    <citation type="submission" date="2020-04" db="EMBL/GenBank/DDBJ databases">
        <title>Massilia sp. nov., a cold adapted bacteria isolated from Arctic soil.</title>
        <authorList>
            <person name="Son J."/>
            <person name="Ka J.-O."/>
        </authorList>
    </citation>
    <scope>NUCLEOTIDE SEQUENCE [LARGE SCALE GENOMIC DNA]</scope>
    <source>
        <strain evidence="1 2">ML15P13</strain>
    </source>
</reference>
<evidence type="ECO:0000313" key="1">
    <source>
        <dbReference type="EMBL" id="NNG24431.1"/>
    </source>
</evidence>
<organism evidence="1 2">
    <name type="scientific">Telluria aromaticivorans</name>
    <dbReference type="NCBI Taxonomy" id="2725995"/>
    <lineage>
        <taxon>Bacteria</taxon>
        <taxon>Pseudomonadati</taxon>
        <taxon>Pseudomonadota</taxon>
        <taxon>Betaproteobacteria</taxon>
        <taxon>Burkholderiales</taxon>
        <taxon>Oxalobacteraceae</taxon>
        <taxon>Telluria group</taxon>
        <taxon>Telluria</taxon>
    </lineage>
</organism>
<sequence>MSDESKQGSNLPALTRQVSELVLAGSLDHAEEAFSKAADEHGDYAVVEVLSTLPPQVTALHLSGFDGGKTSLATMLVPPKAWADSLAYIAATWPDNMIEDDPERIAENLFNHVHGIVYANEDEDRRHELLLEASATDHGATVFAIMWSLAPREILEVAGEILSKGRYVTGQTSGDSDIVPLAIDLAKASEDGWERSLLELFPEFRHSAEMADVELPDDPDEESPFMQRNTRELLYRLRKQVPSVRTMPRRSTRRSIGTDIFS</sequence>
<accession>A0A7Y2P1C9</accession>
<keyword evidence="2" id="KW-1185">Reference proteome</keyword>
<dbReference type="RefSeq" id="WP_171086066.1">
    <property type="nucleotide sequence ID" value="NZ_JABAIV010000005.1"/>
</dbReference>
<dbReference type="AlphaFoldDB" id="A0A7Y2P1C9"/>
<dbReference type="Proteomes" id="UP000533905">
    <property type="component" value="Unassembled WGS sequence"/>
</dbReference>
<dbReference type="EMBL" id="JABAIV010000005">
    <property type="protein sequence ID" value="NNG24431.1"/>
    <property type="molecule type" value="Genomic_DNA"/>
</dbReference>